<name>A0A5B7FJH0_PORTR</name>
<evidence type="ECO:0000256" key="1">
    <source>
        <dbReference type="SAM" id="MobiDB-lite"/>
    </source>
</evidence>
<protein>
    <submittedName>
        <fullName evidence="2">Uncharacterized protein</fullName>
    </submittedName>
</protein>
<organism evidence="2 3">
    <name type="scientific">Portunus trituberculatus</name>
    <name type="common">Swimming crab</name>
    <name type="synonym">Neptunus trituberculatus</name>
    <dbReference type="NCBI Taxonomy" id="210409"/>
    <lineage>
        <taxon>Eukaryota</taxon>
        <taxon>Metazoa</taxon>
        <taxon>Ecdysozoa</taxon>
        <taxon>Arthropoda</taxon>
        <taxon>Crustacea</taxon>
        <taxon>Multicrustacea</taxon>
        <taxon>Malacostraca</taxon>
        <taxon>Eumalacostraca</taxon>
        <taxon>Eucarida</taxon>
        <taxon>Decapoda</taxon>
        <taxon>Pleocyemata</taxon>
        <taxon>Brachyura</taxon>
        <taxon>Eubrachyura</taxon>
        <taxon>Portunoidea</taxon>
        <taxon>Portunidae</taxon>
        <taxon>Portuninae</taxon>
        <taxon>Portunus</taxon>
    </lineage>
</organism>
<comment type="caution">
    <text evidence="2">The sequence shown here is derived from an EMBL/GenBank/DDBJ whole genome shotgun (WGS) entry which is preliminary data.</text>
</comment>
<feature type="region of interest" description="Disordered" evidence="1">
    <location>
        <begin position="1"/>
        <end position="22"/>
    </location>
</feature>
<reference evidence="2 3" key="1">
    <citation type="submission" date="2019-05" db="EMBL/GenBank/DDBJ databases">
        <title>Another draft genome of Portunus trituberculatus and its Hox gene families provides insights of decapod evolution.</title>
        <authorList>
            <person name="Jeong J.-H."/>
            <person name="Song I."/>
            <person name="Kim S."/>
            <person name="Choi T."/>
            <person name="Kim D."/>
            <person name="Ryu S."/>
            <person name="Kim W."/>
        </authorList>
    </citation>
    <scope>NUCLEOTIDE SEQUENCE [LARGE SCALE GENOMIC DNA]</scope>
    <source>
        <tissue evidence="2">Muscle</tissue>
    </source>
</reference>
<dbReference type="EMBL" id="VSRR010006799">
    <property type="protein sequence ID" value="MPC45586.1"/>
    <property type="molecule type" value="Genomic_DNA"/>
</dbReference>
<evidence type="ECO:0000313" key="2">
    <source>
        <dbReference type="EMBL" id="MPC45586.1"/>
    </source>
</evidence>
<dbReference type="Proteomes" id="UP000324222">
    <property type="component" value="Unassembled WGS sequence"/>
</dbReference>
<sequence>MGYLSAHWAKPPSRQDETQSLNSDSQILPFFCAHNGYQPSTLSSNRLYSNKKKKR</sequence>
<proteinExistence type="predicted"/>
<accession>A0A5B7FJH0</accession>
<dbReference type="AlphaFoldDB" id="A0A5B7FJH0"/>
<evidence type="ECO:0000313" key="3">
    <source>
        <dbReference type="Proteomes" id="UP000324222"/>
    </source>
</evidence>
<keyword evidence="3" id="KW-1185">Reference proteome</keyword>
<gene>
    <name evidence="2" type="ORF">E2C01_039290</name>
</gene>